<protein>
    <submittedName>
        <fullName evidence="1">Uncharacterized protein</fullName>
    </submittedName>
</protein>
<reference evidence="1 2" key="1">
    <citation type="submission" date="2020-10" db="EMBL/GenBank/DDBJ databases">
        <title>Plant Genome Project.</title>
        <authorList>
            <person name="Zhang R.-G."/>
        </authorList>
    </citation>
    <scope>NUCLEOTIDE SEQUENCE [LARGE SCALE GENOMIC DNA]</scope>
    <source>
        <strain evidence="1">FAFU-HL-1</strain>
        <tissue evidence="1">Leaf</tissue>
    </source>
</reference>
<dbReference type="Proteomes" id="UP000657918">
    <property type="component" value="Unassembled WGS sequence"/>
</dbReference>
<sequence>MQSVSNVRVSVKFRREEKKHNSKFNLLSAFLDIPRRPFPPSLERALIDRYDAEMDAFTLGRPAIGVL</sequence>
<name>A0A835MGI4_9ROSI</name>
<accession>A0A835MGI4</accession>
<dbReference type="EMBL" id="JADGMS010000018">
    <property type="protein sequence ID" value="KAF9662764.1"/>
    <property type="molecule type" value="Genomic_DNA"/>
</dbReference>
<proteinExistence type="predicted"/>
<evidence type="ECO:0000313" key="1">
    <source>
        <dbReference type="EMBL" id="KAF9662764.1"/>
    </source>
</evidence>
<dbReference type="AlphaFoldDB" id="A0A835MGI4"/>
<evidence type="ECO:0000313" key="2">
    <source>
        <dbReference type="Proteomes" id="UP000657918"/>
    </source>
</evidence>
<gene>
    <name evidence="1" type="ORF">SADUNF_Sadunf18G0088100</name>
</gene>
<organism evidence="1 2">
    <name type="scientific">Salix dunnii</name>
    <dbReference type="NCBI Taxonomy" id="1413687"/>
    <lineage>
        <taxon>Eukaryota</taxon>
        <taxon>Viridiplantae</taxon>
        <taxon>Streptophyta</taxon>
        <taxon>Embryophyta</taxon>
        <taxon>Tracheophyta</taxon>
        <taxon>Spermatophyta</taxon>
        <taxon>Magnoliopsida</taxon>
        <taxon>eudicotyledons</taxon>
        <taxon>Gunneridae</taxon>
        <taxon>Pentapetalae</taxon>
        <taxon>rosids</taxon>
        <taxon>fabids</taxon>
        <taxon>Malpighiales</taxon>
        <taxon>Salicaceae</taxon>
        <taxon>Saliceae</taxon>
        <taxon>Salix</taxon>
    </lineage>
</organism>
<keyword evidence="2" id="KW-1185">Reference proteome</keyword>
<comment type="caution">
    <text evidence="1">The sequence shown here is derived from an EMBL/GenBank/DDBJ whole genome shotgun (WGS) entry which is preliminary data.</text>
</comment>